<protein>
    <submittedName>
        <fullName evidence="1">Uncharacterized protein</fullName>
    </submittedName>
</protein>
<organism evidence="1 2">
    <name type="scientific">Brachionus plicatilis</name>
    <name type="common">Marine rotifer</name>
    <name type="synonym">Brachionus muelleri</name>
    <dbReference type="NCBI Taxonomy" id="10195"/>
    <lineage>
        <taxon>Eukaryota</taxon>
        <taxon>Metazoa</taxon>
        <taxon>Spiralia</taxon>
        <taxon>Gnathifera</taxon>
        <taxon>Rotifera</taxon>
        <taxon>Eurotatoria</taxon>
        <taxon>Monogononta</taxon>
        <taxon>Pseudotrocha</taxon>
        <taxon>Ploima</taxon>
        <taxon>Brachionidae</taxon>
        <taxon>Brachionus</taxon>
    </lineage>
</organism>
<dbReference type="EMBL" id="REGN01002503">
    <property type="protein sequence ID" value="RNA27701.1"/>
    <property type="molecule type" value="Genomic_DNA"/>
</dbReference>
<evidence type="ECO:0000313" key="2">
    <source>
        <dbReference type="Proteomes" id="UP000276133"/>
    </source>
</evidence>
<reference evidence="1 2" key="1">
    <citation type="journal article" date="2018" name="Sci. Rep.">
        <title>Genomic signatures of local adaptation to the degree of environmental predictability in rotifers.</title>
        <authorList>
            <person name="Franch-Gras L."/>
            <person name="Hahn C."/>
            <person name="Garcia-Roger E.M."/>
            <person name="Carmona M.J."/>
            <person name="Serra M."/>
            <person name="Gomez A."/>
        </authorList>
    </citation>
    <scope>NUCLEOTIDE SEQUENCE [LARGE SCALE GENOMIC DNA]</scope>
    <source>
        <strain evidence="1">HYR1</strain>
    </source>
</reference>
<name>A0A3M7RVV3_BRAPC</name>
<sequence>MVFNLIEKWSRVILVISLVVIIGEIRCYRLMESMNELGTGNLKAPIGLRRRDFSPLALSHEPLDDEFRTRLEKYFSPELIQKMTELIMTNQRIKEKQNADLVPNFSLGVDDEPRRPLPFFDPTNTDPGKNAFVEAFKQKHRRPTPKAHSQSTTTESNASILMHLYHRFG</sequence>
<proteinExistence type="predicted"/>
<dbReference type="Proteomes" id="UP000276133">
    <property type="component" value="Unassembled WGS sequence"/>
</dbReference>
<keyword evidence="2" id="KW-1185">Reference proteome</keyword>
<dbReference type="OrthoDB" id="10488706at2759"/>
<comment type="caution">
    <text evidence="1">The sequence shown here is derived from an EMBL/GenBank/DDBJ whole genome shotgun (WGS) entry which is preliminary data.</text>
</comment>
<accession>A0A3M7RVV3</accession>
<dbReference type="AlphaFoldDB" id="A0A3M7RVV3"/>
<evidence type="ECO:0000313" key="1">
    <source>
        <dbReference type="EMBL" id="RNA27701.1"/>
    </source>
</evidence>
<gene>
    <name evidence="1" type="ORF">BpHYR1_018254</name>
</gene>